<reference evidence="3" key="1">
    <citation type="journal article" date="2023" name="Science">
        <title>Elucidation of the pathway for biosynthesis of saponin adjuvants from the soapbark tree.</title>
        <authorList>
            <person name="Reed J."/>
            <person name="Orme A."/>
            <person name="El-Demerdash A."/>
            <person name="Owen C."/>
            <person name="Martin L.B.B."/>
            <person name="Misra R.C."/>
            <person name="Kikuchi S."/>
            <person name="Rejzek M."/>
            <person name="Martin A.C."/>
            <person name="Harkess A."/>
            <person name="Leebens-Mack J."/>
            <person name="Louveau T."/>
            <person name="Stephenson M.J."/>
            <person name="Osbourn A."/>
        </authorList>
    </citation>
    <scope>NUCLEOTIDE SEQUENCE</scope>
    <source>
        <strain evidence="3">S10</strain>
    </source>
</reference>
<dbReference type="AlphaFoldDB" id="A0AAD7LT25"/>
<dbReference type="InterPro" id="IPR036770">
    <property type="entry name" value="Ankyrin_rpt-contain_sf"/>
</dbReference>
<feature type="repeat" description="ANK" evidence="2">
    <location>
        <begin position="72"/>
        <end position="104"/>
    </location>
</feature>
<protein>
    <submittedName>
        <fullName evidence="3">Serine/threonine-protein kinase</fullName>
    </submittedName>
</protein>
<comment type="subcellular location">
    <subcellularLocation>
        <location evidence="1">Cell membrane</location>
        <topology evidence="1">Peripheral membrane protein</topology>
        <orientation evidence="1">Cytoplasmic side</orientation>
    </subcellularLocation>
</comment>
<dbReference type="EMBL" id="JARAOO010000006">
    <property type="protein sequence ID" value="KAJ7963607.1"/>
    <property type="molecule type" value="Genomic_DNA"/>
</dbReference>
<keyword evidence="3" id="KW-0808">Transferase</keyword>
<evidence type="ECO:0000313" key="4">
    <source>
        <dbReference type="Proteomes" id="UP001163823"/>
    </source>
</evidence>
<dbReference type="SUPFAM" id="SSF48403">
    <property type="entry name" value="Ankyrin repeat"/>
    <property type="match status" value="1"/>
</dbReference>
<keyword evidence="4" id="KW-1185">Reference proteome</keyword>
<dbReference type="PROSITE" id="PS50088">
    <property type="entry name" value="ANK_REPEAT"/>
    <property type="match status" value="1"/>
</dbReference>
<organism evidence="3 4">
    <name type="scientific">Quillaja saponaria</name>
    <name type="common">Soap bark tree</name>
    <dbReference type="NCBI Taxonomy" id="32244"/>
    <lineage>
        <taxon>Eukaryota</taxon>
        <taxon>Viridiplantae</taxon>
        <taxon>Streptophyta</taxon>
        <taxon>Embryophyta</taxon>
        <taxon>Tracheophyta</taxon>
        <taxon>Spermatophyta</taxon>
        <taxon>Magnoliopsida</taxon>
        <taxon>eudicotyledons</taxon>
        <taxon>Gunneridae</taxon>
        <taxon>Pentapetalae</taxon>
        <taxon>rosids</taxon>
        <taxon>fabids</taxon>
        <taxon>Fabales</taxon>
        <taxon>Quillajaceae</taxon>
        <taxon>Quillaja</taxon>
    </lineage>
</organism>
<keyword evidence="3" id="KW-0418">Kinase</keyword>
<keyword evidence="2" id="KW-0040">ANK repeat</keyword>
<accession>A0AAD7LT25</accession>
<dbReference type="Pfam" id="PF12796">
    <property type="entry name" value="Ank_2"/>
    <property type="match status" value="1"/>
</dbReference>
<dbReference type="GO" id="GO:0016301">
    <property type="term" value="F:kinase activity"/>
    <property type="evidence" value="ECO:0007669"/>
    <property type="project" value="UniProtKB-KW"/>
</dbReference>
<dbReference type="KEGG" id="qsa:O6P43_013538"/>
<dbReference type="InterPro" id="IPR002110">
    <property type="entry name" value="Ankyrin_rpt"/>
</dbReference>
<sequence>MEAKPLAGSTLIKQFSLAPDRQDSVTFSGADVCSSEIDPEVKIMYLTNEGDFDGIKELLDSGTDVNFKDIEKRRTTLHIAACQGLTDVVELLVQNGAVVDPQVQ</sequence>
<dbReference type="Proteomes" id="UP001163823">
    <property type="component" value="Chromosome 6"/>
</dbReference>
<evidence type="ECO:0000313" key="3">
    <source>
        <dbReference type="EMBL" id="KAJ7963607.1"/>
    </source>
</evidence>
<dbReference type="GO" id="GO:0005886">
    <property type="term" value="C:plasma membrane"/>
    <property type="evidence" value="ECO:0007669"/>
    <property type="project" value="UniProtKB-SubCell"/>
</dbReference>
<dbReference type="Gene3D" id="1.25.40.20">
    <property type="entry name" value="Ankyrin repeat-containing domain"/>
    <property type="match status" value="1"/>
</dbReference>
<comment type="caution">
    <text evidence="3">The sequence shown here is derived from an EMBL/GenBank/DDBJ whole genome shotgun (WGS) entry which is preliminary data.</text>
</comment>
<evidence type="ECO:0000256" key="1">
    <source>
        <dbReference type="ARBA" id="ARBA00004413"/>
    </source>
</evidence>
<name>A0AAD7LT25_QUISA</name>
<proteinExistence type="predicted"/>
<evidence type="ECO:0000256" key="2">
    <source>
        <dbReference type="PROSITE-ProRule" id="PRU00023"/>
    </source>
</evidence>
<dbReference type="PROSITE" id="PS50297">
    <property type="entry name" value="ANK_REP_REGION"/>
    <property type="match status" value="1"/>
</dbReference>
<gene>
    <name evidence="3" type="ORF">O6P43_013538</name>
</gene>